<sequence length="432" mass="46286">MLSSENGVLELDLRLGATDVTIDGTTVRMLSYNGSVPGPTLHVRPGDSLRIHLHNGLDEPTNLHTHGLVVSAVGNSDNPFLRIAPGETFDYEIDLPDDHPAGVCWYHPHHHGMVADQLFAGLYGAIIVDEDDWATVPPRVVVVSDVTVVDGQVAGVSGVERMLGRTGQTLLTNGQVTPALRAPAGGRERLLVVNACSSRYLDLELAGLDAQLRGRDSVRLAQPRSTQRVVLTPGNRADLVITVPSSPVELTAAAYDRGQAGMGMMGGQSAVSPEATVLSIVPDAEAPASVVADASTTPRPDLRVAAVDATRTLTMTMGGMGGGGGMRFLIDGRAFDPNRVDQTVRVGTVEEWTIVNQSPMNHPFHLHIWPMQVVRGADSEVQTVDVRDVVDVPARQSVTVRISFDRFPGNTLYHCHILDHEDLGMMGVIQAR</sequence>
<dbReference type="InterPro" id="IPR045087">
    <property type="entry name" value="Cu-oxidase_fam"/>
</dbReference>
<evidence type="ECO:0000313" key="6">
    <source>
        <dbReference type="Proteomes" id="UP000008363"/>
    </source>
</evidence>
<dbReference type="SUPFAM" id="SSF49503">
    <property type="entry name" value="Cupredoxins"/>
    <property type="match status" value="3"/>
</dbReference>
<comment type="caution">
    <text evidence="5">The sequence shown here is derived from an EMBL/GenBank/DDBJ whole genome shotgun (WGS) entry which is preliminary data.</text>
</comment>
<dbReference type="AlphaFoldDB" id="K6WB39"/>
<keyword evidence="6" id="KW-1185">Reference proteome</keyword>
<dbReference type="CDD" id="cd13900">
    <property type="entry name" value="CuRO_3_Tth-MCO_like"/>
    <property type="match status" value="1"/>
</dbReference>
<feature type="domain" description="Plastocyanin-like" evidence="3">
    <location>
        <begin position="326"/>
        <end position="430"/>
    </location>
</feature>
<dbReference type="PANTHER" id="PTHR11709">
    <property type="entry name" value="MULTI-COPPER OXIDASE"/>
    <property type="match status" value="1"/>
</dbReference>
<organism evidence="5 6">
    <name type="scientific">Gordonia rhizosphera NBRC 16068</name>
    <dbReference type="NCBI Taxonomy" id="1108045"/>
    <lineage>
        <taxon>Bacteria</taxon>
        <taxon>Bacillati</taxon>
        <taxon>Actinomycetota</taxon>
        <taxon>Actinomycetes</taxon>
        <taxon>Mycobacteriales</taxon>
        <taxon>Gordoniaceae</taxon>
        <taxon>Gordonia</taxon>
    </lineage>
</organism>
<evidence type="ECO:0000256" key="1">
    <source>
        <dbReference type="ARBA" id="ARBA00022723"/>
    </source>
</evidence>
<keyword evidence="2" id="KW-0560">Oxidoreductase</keyword>
<dbReference type="InterPro" id="IPR011707">
    <property type="entry name" value="Cu-oxidase-like_N"/>
</dbReference>
<dbReference type="InterPro" id="IPR002355">
    <property type="entry name" value="Cu_oxidase_Cu_BS"/>
</dbReference>
<dbReference type="CDD" id="cd13853">
    <property type="entry name" value="CuRO_1_Tth-MCO_like"/>
    <property type="match status" value="1"/>
</dbReference>
<keyword evidence="1" id="KW-0479">Metal-binding</keyword>
<name>K6WB39_9ACTN</name>
<evidence type="ECO:0000256" key="2">
    <source>
        <dbReference type="ARBA" id="ARBA00023002"/>
    </source>
</evidence>
<dbReference type="Gene3D" id="2.60.40.420">
    <property type="entry name" value="Cupredoxins - blue copper proteins"/>
    <property type="match status" value="3"/>
</dbReference>
<feature type="domain" description="Plastocyanin-like" evidence="4">
    <location>
        <begin position="18"/>
        <end position="131"/>
    </location>
</feature>
<protein>
    <submittedName>
        <fullName evidence="5">Putative multicopper oxidase</fullName>
    </submittedName>
</protein>
<dbReference type="Pfam" id="PF07731">
    <property type="entry name" value="Cu-oxidase_2"/>
    <property type="match status" value="1"/>
</dbReference>
<dbReference type="InterPro" id="IPR011706">
    <property type="entry name" value="Cu-oxidase_C"/>
</dbReference>
<dbReference type="EMBL" id="BAHC01000060">
    <property type="protein sequence ID" value="GAB89407.1"/>
    <property type="molecule type" value="Genomic_DNA"/>
</dbReference>
<dbReference type="Proteomes" id="UP000008363">
    <property type="component" value="Unassembled WGS sequence"/>
</dbReference>
<dbReference type="Pfam" id="PF07732">
    <property type="entry name" value="Cu-oxidase_3"/>
    <property type="match status" value="1"/>
</dbReference>
<gene>
    <name evidence="5" type="ORF">GORHZ_060_00390</name>
</gene>
<dbReference type="GO" id="GO:0005507">
    <property type="term" value="F:copper ion binding"/>
    <property type="evidence" value="ECO:0007669"/>
    <property type="project" value="InterPro"/>
</dbReference>
<proteinExistence type="predicted"/>
<evidence type="ECO:0000259" key="3">
    <source>
        <dbReference type="Pfam" id="PF07731"/>
    </source>
</evidence>
<dbReference type="InterPro" id="IPR008972">
    <property type="entry name" value="Cupredoxin"/>
</dbReference>
<evidence type="ECO:0000313" key="5">
    <source>
        <dbReference type="EMBL" id="GAB89407.1"/>
    </source>
</evidence>
<dbReference type="STRING" id="1108045.GORHZ_060_00390"/>
<dbReference type="GO" id="GO:0016491">
    <property type="term" value="F:oxidoreductase activity"/>
    <property type="evidence" value="ECO:0007669"/>
    <property type="project" value="UniProtKB-KW"/>
</dbReference>
<dbReference type="eggNOG" id="COG2132">
    <property type="taxonomic scope" value="Bacteria"/>
</dbReference>
<accession>K6WB39</accession>
<dbReference type="PANTHER" id="PTHR11709:SF2">
    <property type="entry name" value="MULTICOPPER OXIDASE LPR1"/>
    <property type="match status" value="1"/>
</dbReference>
<evidence type="ECO:0000259" key="4">
    <source>
        <dbReference type="Pfam" id="PF07732"/>
    </source>
</evidence>
<dbReference type="PROSITE" id="PS00080">
    <property type="entry name" value="MULTICOPPER_OXIDASE2"/>
    <property type="match status" value="1"/>
</dbReference>
<reference evidence="5 6" key="1">
    <citation type="submission" date="2012-08" db="EMBL/GenBank/DDBJ databases">
        <title>Whole genome shotgun sequence of Gordonia rhizosphera NBRC 16068.</title>
        <authorList>
            <person name="Takarada H."/>
            <person name="Isaki S."/>
            <person name="Hosoyama A."/>
            <person name="Tsuchikane K."/>
            <person name="Katsumata H."/>
            <person name="Baba S."/>
            <person name="Ohji S."/>
            <person name="Yamazaki S."/>
            <person name="Fujita N."/>
        </authorList>
    </citation>
    <scope>NUCLEOTIDE SEQUENCE [LARGE SCALE GENOMIC DNA]</scope>
    <source>
        <strain evidence="5 6">NBRC 16068</strain>
    </source>
</reference>